<evidence type="ECO:0000256" key="1">
    <source>
        <dbReference type="SAM" id="MobiDB-lite"/>
    </source>
</evidence>
<evidence type="ECO:0000313" key="3">
    <source>
        <dbReference type="Proteomes" id="UP000324705"/>
    </source>
</evidence>
<dbReference type="AlphaFoldDB" id="A0A9R0SN54"/>
<protein>
    <submittedName>
        <fullName evidence="2">Uncharacterized protein</fullName>
    </submittedName>
</protein>
<proteinExistence type="predicted"/>
<gene>
    <name evidence="2" type="ORF">TRITD_4Av1G232780</name>
</gene>
<name>A0A9R0SN54_TRITD</name>
<dbReference type="Proteomes" id="UP000324705">
    <property type="component" value="Chromosome 4A"/>
</dbReference>
<sequence length="131" mass="15083">MPLTSSHYERSSRTTSSTQIQFPRSCCQTAEPALPFLRTQILDLVALNSSTAMGMIWQELESAVVWMHHRQGYGWAVSHQMMIDSKVMGYRVDWLKKGQIEDLHKKIAYEIVTMKGNKGDTPEFLYEEIID</sequence>
<reference evidence="2 3" key="1">
    <citation type="submission" date="2017-09" db="EMBL/GenBank/DDBJ databases">
        <authorList>
            <consortium name="International Durum Wheat Genome Sequencing Consortium (IDWGSC)"/>
            <person name="Milanesi L."/>
        </authorList>
    </citation>
    <scope>NUCLEOTIDE SEQUENCE [LARGE SCALE GENOMIC DNA]</scope>
    <source>
        <strain evidence="3">cv. Svevo</strain>
    </source>
</reference>
<organism evidence="2 3">
    <name type="scientific">Triticum turgidum subsp. durum</name>
    <name type="common">Durum wheat</name>
    <name type="synonym">Triticum durum</name>
    <dbReference type="NCBI Taxonomy" id="4567"/>
    <lineage>
        <taxon>Eukaryota</taxon>
        <taxon>Viridiplantae</taxon>
        <taxon>Streptophyta</taxon>
        <taxon>Embryophyta</taxon>
        <taxon>Tracheophyta</taxon>
        <taxon>Spermatophyta</taxon>
        <taxon>Magnoliopsida</taxon>
        <taxon>Liliopsida</taxon>
        <taxon>Poales</taxon>
        <taxon>Poaceae</taxon>
        <taxon>BOP clade</taxon>
        <taxon>Pooideae</taxon>
        <taxon>Triticodae</taxon>
        <taxon>Triticeae</taxon>
        <taxon>Triticinae</taxon>
        <taxon>Triticum</taxon>
    </lineage>
</organism>
<keyword evidence="3" id="KW-1185">Reference proteome</keyword>
<dbReference type="OMA" id="FPRSCCQ"/>
<dbReference type="Gramene" id="TRITD4Av1G232780.1">
    <property type="protein sequence ID" value="TRITD4Av1G232780.1"/>
    <property type="gene ID" value="TRITD4Av1G232780"/>
</dbReference>
<dbReference type="EMBL" id="LT934117">
    <property type="protein sequence ID" value="VAH98138.1"/>
    <property type="molecule type" value="Genomic_DNA"/>
</dbReference>
<accession>A0A9R0SN54</accession>
<feature type="region of interest" description="Disordered" evidence="1">
    <location>
        <begin position="1"/>
        <end position="20"/>
    </location>
</feature>
<evidence type="ECO:0000313" key="2">
    <source>
        <dbReference type="EMBL" id="VAH98138.1"/>
    </source>
</evidence>